<keyword evidence="2" id="KW-1185">Reference proteome</keyword>
<dbReference type="SUPFAM" id="SSF52047">
    <property type="entry name" value="RNI-like"/>
    <property type="match status" value="1"/>
</dbReference>
<proteinExistence type="predicted"/>
<protein>
    <submittedName>
        <fullName evidence="1">Uncharacterized protein</fullName>
    </submittedName>
</protein>
<evidence type="ECO:0000313" key="1">
    <source>
        <dbReference type="EMBL" id="EGG23985.1"/>
    </source>
</evidence>
<dbReference type="AlphaFoldDB" id="F4PK61"/>
<dbReference type="Proteomes" id="UP000007797">
    <property type="component" value="Unassembled WGS sequence"/>
</dbReference>
<evidence type="ECO:0000313" key="2">
    <source>
        <dbReference type="Proteomes" id="UP000007797"/>
    </source>
</evidence>
<reference evidence="2" key="1">
    <citation type="journal article" date="2011" name="Genome Res.">
        <title>Phylogeny-wide analysis of social amoeba genomes highlights ancient origins for complex intercellular communication.</title>
        <authorList>
            <person name="Heidel A.J."/>
            <person name="Lawal H.M."/>
            <person name="Felder M."/>
            <person name="Schilde C."/>
            <person name="Helps N.R."/>
            <person name="Tunggal B."/>
            <person name="Rivero F."/>
            <person name="John U."/>
            <person name="Schleicher M."/>
            <person name="Eichinger L."/>
            <person name="Platzer M."/>
            <person name="Noegel A.A."/>
            <person name="Schaap P."/>
            <person name="Gloeckner G."/>
        </authorList>
    </citation>
    <scope>NUCLEOTIDE SEQUENCE [LARGE SCALE GENOMIC DNA]</scope>
    <source>
        <strain evidence="2">SH3</strain>
    </source>
</reference>
<dbReference type="EMBL" id="GL883007">
    <property type="protein sequence ID" value="EGG23985.1"/>
    <property type="molecule type" value="Genomic_DNA"/>
</dbReference>
<accession>F4PK61</accession>
<gene>
    <name evidence="1" type="ORF">DFA_06123</name>
</gene>
<dbReference type="GeneID" id="14876356"/>
<name>F4PK61_CACFS</name>
<sequence>MNVANIGGEEFILCKTQEKKWWRIHLLLVCKGWFDYIRENLINFCNYDLALNLDLYFSSPWSLFNHSYPQIVKLGTESLQKIYLLKNDKDNSHNQTDFFGSVKEMEFFETDTTTTSESQCNFLFSNIKTNIKNLCIIIGGDMESSPLLEYIISNEIEFPSLESFYFGCFNDKIDYRKLEGLKMPMLKEFGFITGHVGQGTFIGFNQLVESKWKNTLERLSLTVNSLAYVDSYPIETSLKIWKGMPKLKRLVISQIVKQGDGFECYYFNNVDQAKVFNELGLSDLKLPEPSIQYLETLAFSPKLEKLSIVDPQPSPSRIKITPSLRSLSLYDQSFLPANIQDSNLFLKKVKLESCSMEVIEQFLRLANQLKVSDIAISFDKFQDNEQQQQDKTSICLRLVNLLLDKQVFKEITFRILCSTTRHTFESL</sequence>
<dbReference type="KEGG" id="dfa:DFA_06123"/>
<organism evidence="1 2">
    <name type="scientific">Cavenderia fasciculata</name>
    <name type="common">Slime mold</name>
    <name type="synonym">Dictyostelium fasciculatum</name>
    <dbReference type="NCBI Taxonomy" id="261658"/>
    <lineage>
        <taxon>Eukaryota</taxon>
        <taxon>Amoebozoa</taxon>
        <taxon>Evosea</taxon>
        <taxon>Eumycetozoa</taxon>
        <taxon>Dictyostelia</taxon>
        <taxon>Acytosteliales</taxon>
        <taxon>Cavenderiaceae</taxon>
        <taxon>Cavenderia</taxon>
    </lineage>
</organism>
<dbReference type="RefSeq" id="XP_004361836.1">
    <property type="nucleotide sequence ID" value="XM_004361779.1"/>
</dbReference>